<dbReference type="Proteomes" id="UP000094652">
    <property type="component" value="Chromosome"/>
</dbReference>
<dbReference type="Pfam" id="PF03486">
    <property type="entry name" value="HI0933_like"/>
    <property type="match status" value="1"/>
</dbReference>
<dbReference type="EMBL" id="CP017253">
    <property type="protein sequence ID" value="AOR23609.1"/>
    <property type="molecule type" value="Genomic_DNA"/>
</dbReference>
<evidence type="ECO:0000256" key="3">
    <source>
        <dbReference type="ARBA" id="ARBA00022827"/>
    </source>
</evidence>
<dbReference type="PRINTS" id="PR00411">
    <property type="entry name" value="PNDRDTASEI"/>
</dbReference>
<comment type="cofactor">
    <cofactor evidence="1">
        <name>FAD</name>
        <dbReference type="ChEBI" id="CHEBI:57692"/>
    </cofactor>
</comment>
<dbReference type="InterPro" id="IPR023166">
    <property type="entry name" value="BaiN-like_dom_sf"/>
</dbReference>
<dbReference type="InterPro" id="IPR057661">
    <property type="entry name" value="RsdA/BaiN/AoA(So)_Rossmann"/>
</dbReference>
<dbReference type="AlphaFoldDB" id="A0A1D7XKI8"/>
<dbReference type="KEGG" id="ctae:BGI42_07630"/>
<dbReference type="SUPFAM" id="SSF51905">
    <property type="entry name" value="FAD/NAD(P)-binding domain"/>
    <property type="match status" value="1"/>
</dbReference>
<dbReference type="InterPro" id="IPR036188">
    <property type="entry name" value="FAD/NAD-bd_sf"/>
</dbReference>
<accession>A0A1D7XKI8</accession>
<feature type="domain" description="RsdA/BaiN/AoA(So)-like Rossmann fold-like" evidence="4">
    <location>
        <begin position="3"/>
        <end position="403"/>
    </location>
</feature>
<evidence type="ECO:0000313" key="7">
    <source>
        <dbReference type="Proteomes" id="UP000094652"/>
    </source>
</evidence>
<dbReference type="RefSeq" id="WP_069679760.1">
    <property type="nucleotide sequence ID" value="NZ_CP017253.2"/>
</dbReference>
<keyword evidence="7" id="KW-1185">Reference proteome</keyword>
<dbReference type="PANTHER" id="PTHR42887:SF2">
    <property type="entry name" value="OS12G0638800 PROTEIN"/>
    <property type="match status" value="1"/>
</dbReference>
<proteinExistence type="predicted"/>
<gene>
    <name evidence="6" type="ORF">BGI42_07630</name>
</gene>
<dbReference type="Gene3D" id="3.50.50.60">
    <property type="entry name" value="FAD/NAD(P)-binding domain"/>
    <property type="match status" value="1"/>
</dbReference>
<evidence type="ECO:0000256" key="2">
    <source>
        <dbReference type="ARBA" id="ARBA00022630"/>
    </source>
</evidence>
<keyword evidence="2" id="KW-0285">Flavoprotein</keyword>
<protein>
    <submittedName>
        <fullName evidence="6">Aminoacetone oxidase family FAD-binding enzyme</fullName>
    </submittedName>
</protein>
<dbReference type="STRING" id="394958.BGI42_07630"/>
<dbReference type="Gene3D" id="1.10.8.260">
    <property type="entry name" value="HI0933 insert domain-like"/>
    <property type="match status" value="1"/>
</dbReference>
<dbReference type="SUPFAM" id="SSF160996">
    <property type="entry name" value="HI0933 insert domain-like"/>
    <property type="match status" value="1"/>
</dbReference>
<evidence type="ECO:0000313" key="6">
    <source>
        <dbReference type="EMBL" id="AOR23609.1"/>
    </source>
</evidence>
<evidence type="ECO:0000256" key="1">
    <source>
        <dbReference type="ARBA" id="ARBA00001974"/>
    </source>
</evidence>
<dbReference type="OrthoDB" id="9773233at2"/>
<reference evidence="7" key="1">
    <citation type="submission" date="2016-09" db="EMBL/GenBank/DDBJ databases">
        <title>Genomics of Clostridium taeniosporum, an organism which forms endospores with ribbon-like appendages.</title>
        <authorList>
            <person name="Walker J.R."/>
        </authorList>
    </citation>
    <scope>NUCLEOTIDE SEQUENCE [LARGE SCALE GENOMIC DNA]</scope>
    <source>
        <strain evidence="7">1/k</strain>
    </source>
</reference>
<dbReference type="Gene3D" id="2.40.30.10">
    <property type="entry name" value="Translation factors"/>
    <property type="match status" value="1"/>
</dbReference>
<name>A0A1D7XKI8_9CLOT</name>
<dbReference type="PANTHER" id="PTHR42887">
    <property type="entry name" value="OS12G0638800 PROTEIN"/>
    <property type="match status" value="1"/>
</dbReference>
<organism evidence="6 7">
    <name type="scientific">Clostridium taeniosporum</name>
    <dbReference type="NCBI Taxonomy" id="394958"/>
    <lineage>
        <taxon>Bacteria</taxon>
        <taxon>Bacillati</taxon>
        <taxon>Bacillota</taxon>
        <taxon>Clostridia</taxon>
        <taxon>Eubacteriales</taxon>
        <taxon>Clostridiaceae</taxon>
        <taxon>Clostridium</taxon>
    </lineage>
</organism>
<dbReference type="NCBIfam" id="TIGR00275">
    <property type="entry name" value="aminoacetone oxidase family FAD-binding enzyme"/>
    <property type="match status" value="1"/>
</dbReference>
<dbReference type="Pfam" id="PF22780">
    <property type="entry name" value="HI0933_like_1st"/>
    <property type="match status" value="1"/>
</dbReference>
<sequence>MSKVIVIGAGPAGMMAAITAAKENKVLLLDGNERLGKKLFITGKGRCNVTNAKDISEFFDYIPGNSHFLYSALYTFTNEDTMSFFSNEGIKLKVERGDRVFPESDKSSDIIRGLSNALSRTDVKIRLNSKVTDIKCKNNKIIGIEINKNEVLKADYYIIATGGASYPLTGSRGEGQGFAKKLGHSIIPLKPALVPMVVKDSKTKDIMGLALKNVEITIKENDKKVVYKNFGEMLFTHFGVSGPIILSGSRFIEDNKKYILHIDLKPSLNLGELDKRVQKDFNKYLNKDFKNSLNELLPQKLIPIIIERSNIPEDKKVNEITKEERRTLVNLLKDLSFELDGLRPLAEGIVTKGGVDVKEIDPSTMKSKIIDNLSFCGEVIDIDAFTGGYNVQIAFSTGVIAGSHIK</sequence>
<feature type="domain" description="RsdA/BaiN/AoA(So)-like insert" evidence="5">
    <location>
        <begin position="190"/>
        <end position="350"/>
    </location>
</feature>
<evidence type="ECO:0000259" key="4">
    <source>
        <dbReference type="Pfam" id="PF03486"/>
    </source>
</evidence>
<dbReference type="PRINTS" id="PR00368">
    <property type="entry name" value="FADPNR"/>
</dbReference>
<dbReference type="InterPro" id="IPR055178">
    <property type="entry name" value="RsdA/BaiN/AoA(So)-like_dom"/>
</dbReference>
<keyword evidence="3" id="KW-0274">FAD</keyword>
<dbReference type="InterPro" id="IPR004792">
    <property type="entry name" value="BaiN-like"/>
</dbReference>
<evidence type="ECO:0000259" key="5">
    <source>
        <dbReference type="Pfam" id="PF22780"/>
    </source>
</evidence>